<dbReference type="NCBIfam" id="TIGR02772">
    <property type="entry name" value="Ku_bact"/>
    <property type="match status" value="1"/>
</dbReference>
<dbReference type="EMBL" id="LOCL01000051">
    <property type="protein sequence ID" value="KUF14871.1"/>
    <property type="molecule type" value="Genomic_DNA"/>
</dbReference>
<feature type="compositionally biased region" description="Basic and acidic residues" evidence="4">
    <location>
        <begin position="226"/>
        <end position="237"/>
    </location>
</feature>
<evidence type="ECO:0000256" key="2">
    <source>
        <dbReference type="ARBA" id="ARBA00023172"/>
    </source>
</evidence>
<dbReference type="Gene3D" id="2.40.290.10">
    <property type="match status" value="1"/>
</dbReference>
<dbReference type="InterPro" id="IPR006164">
    <property type="entry name" value="DNA_bd_Ku70/Ku80"/>
</dbReference>
<dbReference type="InterPro" id="IPR016194">
    <property type="entry name" value="SPOC-like_C_dom_sf"/>
</dbReference>
<dbReference type="Pfam" id="PF02735">
    <property type="entry name" value="Ku"/>
    <property type="match status" value="1"/>
</dbReference>
<dbReference type="OrthoDB" id="9795084at2"/>
<accession>A0A0W7WWJ1</accession>
<evidence type="ECO:0000259" key="5">
    <source>
        <dbReference type="SMART" id="SM00559"/>
    </source>
</evidence>
<evidence type="ECO:0000313" key="7">
    <source>
        <dbReference type="Proteomes" id="UP000054804"/>
    </source>
</evidence>
<dbReference type="InterPro" id="IPR009187">
    <property type="entry name" value="Prok_Ku"/>
</dbReference>
<dbReference type="RefSeq" id="WP_058850904.1">
    <property type="nucleotide sequence ID" value="NZ_LOCL01000051.1"/>
</dbReference>
<proteinExistence type="inferred from homology"/>
<name>A0A0W7WWJ1_9ACTN</name>
<reference evidence="6 7" key="1">
    <citation type="submission" date="2015-12" db="EMBL/GenBank/DDBJ databases">
        <title>Draft genome sequence of Streptomyces silvensis ATCC 53525, a producer of novel hormone antagonists.</title>
        <authorList>
            <person name="Johnston C.W."/>
            <person name="Li Y."/>
            <person name="Magarvey N.A."/>
        </authorList>
    </citation>
    <scope>NUCLEOTIDE SEQUENCE [LARGE SCALE GENOMIC DNA]</scope>
    <source>
        <strain evidence="6 7">ATCC 53525</strain>
    </source>
</reference>
<protein>
    <recommendedName>
        <fullName evidence="3">Non-homologous end joining protein Ku</fullName>
    </recommendedName>
</protein>
<keyword evidence="3" id="KW-0227">DNA damage</keyword>
<dbReference type="HAMAP" id="MF_01875">
    <property type="entry name" value="Prokaryotic_Ku"/>
    <property type="match status" value="1"/>
</dbReference>
<dbReference type="AlphaFoldDB" id="A0A0W7WWJ1"/>
<comment type="subunit">
    <text evidence="3">Homodimer. Interacts with LigD.</text>
</comment>
<organism evidence="6 7">
    <name type="scientific">Streptomyces silvensis</name>
    <dbReference type="NCBI Taxonomy" id="1765722"/>
    <lineage>
        <taxon>Bacteria</taxon>
        <taxon>Bacillati</taxon>
        <taxon>Actinomycetota</taxon>
        <taxon>Actinomycetes</taxon>
        <taxon>Kitasatosporales</taxon>
        <taxon>Streptomycetaceae</taxon>
        <taxon>Streptomyces</taxon>
    </lineage>
</organism>
<dbReference type="STRING" id="1765722.AT728_36950"/>
<evidence type="ECO:0000313" key="6">
    <source>
        <dbReference type="EMBL" id="KUF14871.1"/>
    </source>
</evidence>
<evidence type="ECO:0000256" key="4">
    <source>
        <dbReference type="SAM" id="MobiDB-lite"/>
    </source>
</evidence>
<dbReference type="Proteomes" id="UP000054804">
    <property type="component" value="Unassembled WGS sequence"/>
</dbReference>
<dbReference type="SMART" id="SM00559">
    <property type="entry name" value="Ku78"/>
    <property type="match status" value="1"/>
</dbReference>
<keyword evidence="1 3" id="KW-0238">DNA-binding</keyword>
<dbReference type="GO" id="GO:0006310">
    <property type="term" value="P:DNA recombination"/>
    <property type="evidence" value="ECO:0007669"/>
    <property type="project" value="UniProtKB-KW"/>
</dbReference>
<feature type="region of interest" description="Disordered" evidence="4">
    <location>
        <begin position="226"/>
        <end position="384"/>
    </location>
</feature>
<evidence type="ECO:0000256" key="1">
    <source>
        <dbReference type="ARBA" id="ARBA00023125"/>
    </source>
</evidence>
<dbReference type="GO" id="GO:0003690">
    <property type="term" value="F:double-stranded DNA binding"/>
    <property type="evidence" value="ECO:0007669"/>
    <property type="project" value="UniProtKB-UniRule"/>
</dbReference>
<comment type="similarity">
    <text evidence="3">Belongs to the prokaryotic Ku family.</text>
</comment>
<comment type="function">
    <text evidence="3">With LigD forms a non-homologous end joining (NHEJ) DNA repair enzyme, which repairs dsDNA breaks with reduced fidelity. Binds linear dsDNA with 5'- and 3'- overhangs but not closed circular dsDNA nor ssDNA. Recruits and stimulates the ligase activity of LigD.</text>
</comment>
<feature type="compositionally biased region" description="Low complexity" evidence="4">
    <location>
        <begin position="293"/>
        <end position="315"/>
    </location>
</feature>
<comment type="caution">
    <text evidence="6">The sequence shown here is derived from an EMBL/GenBank/DDBJ whole genome shotgun (WGS) entry which is preliminary data.</text>
</comment>
<sequence length="384" mass="41660">MPRPVWSGAISFGLVTIPIKVVAATEDHSIRFHQYHLEDMGRIRTRKVCEIEDREVGQDEIGKGYEVSKDTLVAVSDEELREIPLPTAKAIEIAAFVPYESIDPIRIREGYYLEPDGGVAAKPYTLLRKALERNAKAAVAKFAWHGRERLGLLRIRDNAIVLHAMRWPDEIRSPESLAPKDVDIDDGEIDQAVQLIDSMTREEGIEGAEWAADRYTEALEDVIHAKAEGRKPPRAETEEASSGEVVDLMAALEQSVRRARRTRGETEGESGGDADVHELKPKRSGAARKRTAASKSTQSKSSQSKSTAKSAASKSSPRKSTAKSTAKKSASEKAATKKSAAAKSTTAKKSAATKSSARTTSARTSSAKKSPAKKAASGGQRRSA</sequence>
<feature type="domain" description="Ku" evidence="5">
    <location>
        <begin position="53"/>
        <end position="182"/>
    </location>
</feature>
<dbReference type="PANTHER" id="PTHR41251:SF1">
    <property type="entry name" value="NON-HOMOLOGOUS END JOINING PROTEIN KU"/>
    <property type="match status" value="1"/>
</dbReference>
<dbReference type="PANTHER" id="PTHR41251">
    <property type="entry name" value="NON-HOMOLOGOUS END JOINING PROTEIN KU"/>
    <property type="match status" value="1"/>
</dbReference>
<feature type="compositionally biased region" description="Basic residues" evidence="4">
    <location>
        <begin position="282"/>
        <end position="292"/>
    </location>
</feature>
<keyword evidence="2 3" id="KW-0233">DNA recombination</keyword>
<evidence type="ECO:0000256" key="3">
    <source>
        <dbReference type="HAMAP-Rule" id="MF_01875"/>
    </source>
</evidence>
<keyword evidence="7" id="KW-1185">Reference proteome</keyword>
<dbReference type="GO" id="GO:0006303">
    <property type="term" value="P:double-strand break repair via nonhomologous end joining"/>
    <property type="evidence" value="ECO:0007669"/>
    <property type="project" value="UniProtKB-UniRule"/>
</dbReference>
<keyword evidence="3" id="KW-0234">DNA repair</keyword>
<dbReference type="FunFam" id="2.40.290.10:FF:000004">
    <property type="entry name" value="Non-homologous end joining protein Ku"/>
    <property type="match status" value="1"/>
</dbReference>
<feature type="compositionally biased region" description="Low complexity" evidence="4">
    <location>
        <begin position="337"/>
        <end position="377"/>
    </location>
</feature>
<gene>
    <name evidence="3" type="primary">ku</name>
    <name evidence="6" type="ORF">AT728_36950</name>
</gene>
<dbReference type="SUPFAM" id="SSF100939">
    <property type="entry name" value="SPOC domain-like"/>
    <property type="match status" value="1"/>
</dbReference>
<dbReference type="CDD" id="cd00789">
    <property type="entry name" value="KU_like"/>
    <property type="match status" value="1"/>
</dbReference>